<dbReference type="EMBL" id="FN649737">
    <property type="protein sequence ID" value="CBN77057.1"/>
    <property type="molecule type" value="Genomic_DNA"/>
</dbReference>
<dbReference type="InterPro" id="IPR036052">
    <property type="entry name" value="TrpB-like_PALP_sf"/>
</dbReference>
<dbReference type="FunFam" id="3.40.50.1100:FF:000005">
    <property type="entry name" value="Threonine dehydratase catabolic"/>
    <property type="match status" value="1"/>
</dbReference>
<sequence>MEEASHEPSAEPEAVSIAGIRQAAARIGPHVHYTPVMTCRALDEMSGGREVFLKCELFQKTGSFKARGACNAVLLTPPECRDIVTHSSGNHAQALAWAASVKGVNAHIVMPHNSMAVKVAAVRDYGASITLCENTKSGRETTAAAVVSGHPLSTLIHPYNDPRVQCGQGTVGLELVQQVKEQTGGAGLDAVVVPVGGGGLITGVATAVKALCPGIRVIGAEPSKAADAFRSKQSGSLQGHDCEGMPDTIADGLRTTLGSTTWPVVRDSVDEIVTVSEEEIRLWMRVVYERMKLVIEPSAAVGVAALMSPRVRGMPQDVKRVGVVLCGGNVDVTLLQDLLAGDGNPLPV</sequence>
<dbReference type="PANTHER" id="PTHR43050">
    <property type="entry name" value="SERINE / THREONINE RACEMASE FAMILY MEMBER"/>
    <property type="match status" value="1"/>
</dbReference>
<dbReference type="eggNOG" id="KOG1251">
    <property type="taxonomic scope" value="Eukaryota"/>
</dbReference>
<dbReference type="FunFam" id="3.40.50.1100:FF:000007">
    <property type="entry name" value="L-threonine dehydratase catabolic TdcB"/>
    <property type="match status" value="1"/>
</dbReference>
<dbReference type="STRING" id="2880.D8LJN0"/>
<dbReference type="Pfam" id="PF00291">
    <property type="entry name" value="PALP"/>
    <property type="match status" value="1"/>
</dbReference>
<keyword evidence="11" id="KW-1185">Reference proteome</keyword>
<keyword evidence="8 10" id="KW-0456">Lyase</keyword>
<dbReference type="PANTHER" id="PTHR43050:SF1">
    <property type="entry name" value="SERINE RACEMASE"/>
    <property type="match status" value="1"/>
</dbReference>
<dbReference type="SUPFAM" id="SSF53686">
    <property type="entry name" value="Tryptophan synthase beta subunit-like PLP-dependent enzymes"/>
    <property type="match status" value="1"/>
</dbReference>
<dbReference type="EMBL" id="FN648442">
    <property type="protein sequence ID" value="CBN77057.1"/>
    <property type="molecule type" value="Genomic_DNA"/>
</dbReference>
<name>D8LJN0_ECTSI</name>
<evidence type="ECO:0000256" key="1">
    <source>
        <dbReference type="ARBA" id="ARBA00001913"/>
    </source>
</evidence>
<evidence type="ECO:0000313" key="10">
    <source>
        <dbReference type="EMBL" id="CBN77057.1"/>
    </source>
</evidence>
<evidence type="ECO:0000256" key="8">
    <source>
        <dbReference type="ARBA" id="ARBA00023239"/>
    </source>
</evidence>
<dbReference type="GO" id="GO:0030170">
    <property type="term" value="F:pyridoxal phosphate binding"/>
    <property type="evidence" value="ECO:0007669"/>
    <property type="project" value="InterPro"/>
</dbReference>
<dbReference type="GO" id="GO:0018114">
    <property type="term" value="F:threonine racemase activity"/>
    <property type="evidence" value="ECO:0007669"/>
    <property type="project" value="TreeGrafter"/>
</dbReference>
<feature type="domain" description="Tryptophan synthase beta chain-like PALP" evidence="9">
    <location>
        <begin position="29"/>
        <end position="327"/>
    </location>
</feature>
<proteinExistence type="inferred from homology"/>
<comment type="cofactor">
    <cofactor evidence="4">
        <name>Mg(2+)</name>
        <dbReference type="ChEBI" id="CHEBI:18420"/>
    </cofactor>
</comment>
<dbReference type="OrthoDB" id="271064at2759"/>
<dbReference type="InterPro" id="IPR001926">
    <property type="entry name" value="TrpB-like_PALP"/>
</dbReference>
<comment type="cofactor">
    <cofactor evidence="3">
        <name>Mn(2+)</name>
        <dbReference type="ChEBI" id="CHEBI:29035"/>
    </cofactor>
</comment>
<organism evidence="10 11">
    <name type="scientific">Ectocarpus siliculosus</name>
    <name type="common">Brown alga</name>
    <name type="synonym">Conferva siliculosa</name>
    <dbReference type="NCBI Taxonomy" id="2880"/>
    <lineage>
        <taxon>Eukaryota</taxon>
        <taxon>Sar</taxon>
        <taxon>Stramenopiles</taxon>
        <taxon>Ochrophyta</taxon>
        <taxon>PX clade</taxon>
        <taxon>Phaeophyceae</taxon>
        <taxon>Ectocarpales</taxon>
        <taxon>Ectocarpaceae</taxon>
        <taxon>Ectocarpus</taxon>
    </lineage>
</organism>
<evidence type="ECO:0000313" key="11">
    <source>
        <dbReference type="Proteomes" id="UP000002630"/>
    </source>
</evidence>
<dbReference type="Gene3D" id="3.40.50.1100">
    <property type="match status" value="2"/>
</dbReference>
<evidence type="ECO:0000256" key="4">
    <source>
        <dbReference type="ARBA" id="ARBA00001946"/>
    </source>
</evidence>
<dbReference type="GO" id="GO:0005524">
    <property type="term" value="F:ATP binding"/>
    <property type="evidence" value="ECO:0007669"/>
    <property type="project" value="TreeGrafter"/>
</dbReference>
<protein>
    <submittedName>
        <fullName evidence="10">Serine/Threonine Dehydratase</fullName>
        <ecNumber evidence="10">4.3.1.-</ecNumber>
    </submittedName>
</protein>
<keyword evidence="6" id="KW-0460">Magnesium</keyword>
<evidence type="ECO:0000256" key="5">
    <source>
        <dbReference type="ARBA" id="ARBA00010869"/>
    </source>
</evidence>
<dbReference type="Proteomes" id="UP000002630">
    <property type="component" value="Linkage Group LG12"/>
</dbReference>
<dbReference type="InParanoid" id="D8LJN0"/>
<evidence type="ECO:0000256" key="3">
    <source>
        <dbReference type="ARBA" id="ARBA00001936"/>
    </source>
</evidence>
<comment type="similarity">
    <text evidence="5">Belongs to the serine/threonine dehydratase family.</text>
</comment>
<dbReference type="GO" id="GO:0003941">
    <property type="term" value="F:L-serine ammonia-lyase activity"/>
    <property type="evidence" value="ECO:0007669"/>
    <property type="project" value="TreeGrafter"/>
</dbReference>
<evidence type="ECO:0000256" key="6">
    <source>
        <dbReference type="ARBA" id="ARBA00022842"/>
    </source>
</evidence>
<dbReference type="EC" id="4.3.1.-" evidence="10"/>
<dbReference type="PROSITE" id="PS00165">
    <property type="entry name" value="DEHYDRATASE_SER_THR"/>
    <property type="match status" value="1"/>
</dbReference>
<accession>D8LJN0</accession>
<dbReference type="GO" id="GO:0070179">
    <property type="term" value="P:D-serine biosynthetic process"/>
    <property type="evidence" value="ECO:0007669"/>
    <property type="project" value="TreeGrafter"/>
</dbReference>
<dbReference type="AlphaFoldDB" id="D8LJN0"/>
<keyword evidence="7" id="KW-0663">Pyridoxal phosphate</keyword>
<comment type="cofactor">
    <cofactor evidence="2">
        <name>pyridoxal 5'-phosphate</name>
        <dbReference type="ChEBI" id="CHEBI:597326"/>
    </cofactor>
</comment>
<gene>
    <name evidence="10" type="ORF">Esi_0026_0123</name>
</gene>
<dbReference type="InterPro" id="IPR000634">
    <property type="entry name" value="Ser/Thr_deHydtase_PyrdxlP-BS"/>
</dbReference>
<dbReference type="GO" id="GO:0030378">
    <property type="term" value="F:serine racemase activity"/>
    <property type="evidence" value="ECO:0007669"/>
    <property type="project" value="TreeGrafter"/>
</dbReference>
<dbReference type="OMA" id="LIHPFDH"/>
<evidence type="ECO:0000256" key="7">
    <source>
        <dbReference type="ARBA" id="ARBA00022898"/>
    </source>
</evidence>
<dbReference type="CDD" id="cd01562">
    <property type="entry name" value="Thr-dehyd"/>
    <property type="match status" value="1"/>
</dbReference>
<dbReference type="GO" id="GO:0000287">
    <property type="term" value="F:magnesium ion binding"/>
    <property type="evidence" value="ECO:0007669"/>
    <property type="project" value="TreeGrafter"/>
</dbReference>
<evidence type="ECO:0000256" key="2">
    <source>
        <dbReference type="ARBA" id="ARBA00001933"/>
    </source>
</evidence>
<reference evidence="10 11" key="1">
    <citation type="journal article" date="2010" name="Nature">
        <title>The Ectocarpus genome and the independent evolution of multicellularity in brown algae.</title>
        <authorList>
            <person name="Cock J.M."/>
            <person name="Sterck L."/>
            <person name="Rouze P."/>
            <person name="Scornet D."/>
            <person name="Allen A.E."/>
            <person name="Amoutzias G."/>
            <person name="Anthouard V."/>
            <person name="Artiguenave F."/>
            <person name="Aury J.M."/>
            <person name="Badger J.H."/>
            <person name="Beszteri B."/>
            <person name="Billiau K."/>
            <person name="Bonnet E."/>
            <person name="Bothwell J.H."/>
            <person name="Bowler C."/>
            <person name="Boyen C."/>
            <person name="Brownlee C."/>
            <person name="Carrano C.J."/>
            <person name="Charrier B."/>
            <person name="Cho G.Y."/>
            <person name="Coelho S.M."/>
            <person name="Collen J."/>
            <person name="Corre E."/>
            <person name="Da Silva C."/>
            <person name="Delage L."/>
            <person name="Delaroque N."/>
            <person name="Dittami S.M."/>
            <person name="Doulbeau S."/>
            <person name="Elias M."/>
            <person name="Farnham G."/>
            <person name="Gachon C.M."/>
            <person name="Gschloessl B."/>
            <person name="Heesch S."/>
            <person name="Jabbari K."/>
            <person name="Jubin C."/>
            <person name="Kawai H."/>
            <person name="Kimura K."/>
            <person name="Kloareg B."/>
            <person name="Kupper F.C."/>
            <person name="Lang D."/>
            <person name="Le Bail A."/>
            <person name="Leblanc C."/>
            <person name="Lerouge P."/>
            <person name="Lohr M."/>
            <person name="Lopez P.J."/>
            <person name="Martens C."/>
            <person name="Maumus F."/>
            <person name="Michel G."/>
            <person name="Miranda-Saavedra D."/>
            <person name="Morales J."/>
            <person name="Moreau H."/>
            <person name="Motomura T."/>
            <person name="Nagasato C."/>
            <person name="Napoli C.A."/>
            <person name="Nelson D.R."/>
            <person name="Nyvall-Collen P."/>
            <person name="Peters A.F."/>
            <person name="Pommier C."/>
            <person name="Potin P."/>
            <person name="Poulain J."/>
            <person name="Quesneville H."/>
            <person name="Read B."/>
            <person name="Rensing S.A."/>
            <person name="Ritter A."/>
            <person name="Rousvoal S."/>
            <person name="Samanta M."/>
            <person name="Samson G."/>
            <person name="Schroeder D.C."/>
            <person name="Segurens B."/>
            <person name="Strittmatter M."/>
            <person name="Tonon T."/>
            <person name="Tregear J.W."/>
            <person name="Valentin K."/>
            <person name="von Dassow P."/>
            <person name="Yamagishi T."/>
            <person name="Van de Peer Y."/>
            <person name="Wincker P."/>
        </authorList>
    </citation>
    <scope>NUCLEOTIDE SEQUENCE [LARGE SCALE GENOMIC DNA]</scope>
    <source>
        <strain evidence="11">Ec32 / CCAP1310/4</strain>
    </source>
</reference>
<evidence type="ECO:0000259" key="9">
    <source>
        <dbReference type="Pfam" id="PF00291"/>
    </source>
</evidence>
<comment type="cofactor">
    <cofactor evidence="1">
        <name>Ca(2+)</name>
        <dbReference type="ChEBI" id="CHEBI:29108"/>
    </cofactor>
</comment>